<feature type="domain" description="CUB" evidence="4">
    <location>
        <begin position="183"/>
        <end position="297"/>
    </location>
</feature>
<feature type="domain" description="CUB" evidence="4">
    <location>
        <begin position="50"/>
        <end position="148"/>
    </location>
</feature>
<dbReference type="AlphaFoldDB" id="A0A914BAG3"/>
<dbReference type="SMART" id="SM00179">
    <property type="entry name" value="EGF_CA"/>
    <property type="match status" value="3"/>
</dbReference>
<dbReference type="PROSITE" id="PS50026">
    <property type="entry name" value="EGF_3"/>
    <property type="match status" value="3"/>
</dbReference>
<dbReference type="PANTHER" id="PTHR24251:SF37">
    <property type="entry name" value="CUB DOMAIN-CONTAINING PROTEIN"/>
    <property type="match status" value="1"/>
</dbReference>
<sequence length="586" mass="64228">MACSSGNRNRGERLKPVQSATRRRLWKCRFDRVAVEDEQMTTKTIQRHTEPNLIKLAANDSAIISSPSYPSNYQNNQDSQWVIQTAENFRILLSFKAFSTESCCDHLSVGDGMDSANYSTRIFRSSGSSLPPDTLSAGNAMWLRFTSDGGCVFNSCLNSGTCQPVGRSGFNCECLDGFEGTRCETELINLAANQSINITSPSYPNYYPNNLDIQWVIQTAEDFRILLSFKAFSTESCCDHLSVGDGMDSANYFKRIFMSSGNSLRPDTLSAGNAMWLRFTSDEGGTRSGFSLSARSYGSVELINLAANQSINITSPSYPSNYQNNLDIEWVIQTAEDFSIILSFYAFNTRYNDNVGVGNGLASTDSSTTVFRKSGNVLPPDTLSTGNAMWLTFTTDGYENNKGFSLSARSIGAIGCILNSCLNRGTCQPVGRSGFNCECLDGFAGTRCEAANQSINITSPSYPSNYPDILDIQWVIQTAEDQRIILSFHVFNTESCCGHLIAGDGIDWTNSSTMIILLPGRSFPSDTPSTGNVMWLRFISFGDLFGCVLNSCLNSGTCQPVRRSGFNCECLDGFAGTRCEAGKDYH</sequence>
<reference evidence="6" key="1">
    <citation type="submission" date="2022-11" db="UniProtKB">
        <authorList>
            <consortium name="EnsemblMetazoa"/>
        </authorList>
    </citation>
    <scope>IDENTIFICATION</scope>
</reference>
<evidence type="ECO:0000256" key="2">
    <source>
        <dbReference type="ARBA" id="ARBA00023157"/>
    </source>
</evidence>
<name>A0A914BAG3_PATMI</name>
<dbReference type="InterPro" id="IPR001881">
    <property type="entry name" value="EGF-like_Ca-bd_dom"/>
</dbReference>
<evidence type="ECO:0000313" key="7">
    <source>
        <dbReference type="Proteomes" id="UP000887568"/>
    </source>
</evidence>
<dbReference type="OMA" id="RYMWVEF"/>
<dbReference type="Gene3D" id="2.10.25.10">
    <property type="entry name" value="Laminin"/>
    <property type="match status" value="3"/>
</dbReference>
<dbReference type="SUPFAM" id="SSF49854">
    <property type="entry name" value="Spermadhesin, CUB domain"/>
    <property type="match status" value="4"/>
</dbReference>
<accession>A0A914BAG3</accession>
<dbReference type="FunFam" id="2.60.120.290:FF:000056">
    <property type="entry name" value="C-type LECtin"/>
    <property type="match status" value="3"/>
</dbReference>
<dbReference type="CDD" id="cd00054">
    <property type="entry name" value="EGF_CA"/>
    <property type="match status" value="3"/>
</dbReference>
<feature type="disulfide bond" evidence="3">
    <location>
        <begin position="570"/>
        <end position="579"/>
    </location>
</feature>
<feature type="disulfide bond" evidence="3">
    <location>
        <begin position="439"/>
        <end position="448"/>
    </location>
</feature>
<feature type="domain" description="EGF-like" evidence="5">
    <location>
        <begin position="412"/>
        <end position="449"/>
    </location>
</feature>
<dbReference type="PROSITE" id="PS00022">
    <property type="entry name" value="EGF_1"/>
    <property type="match status" value="3"/>
</dbReference>
<evidence type="ECO:0008006" key="8">
    <source>
        <dbReference type="Google" id="ProtNLM"/>
    </source>
</evidence>
<dbReference type="Gene3D" id="2.60.120.290">
    <property type="entry name" value="Spermadhesin, CUB domain"/>
    <property type="match status" value="4"/>
</dbReference>
<dbReference type="InterPro" id="IPR000742">
    <property type="entry name" value="EGF"/>
</dbReference>
<dbReference type="Pfam" id="PF00431">
    <property type="entry name" value="CUB"/>
    <property type="match status" value="4"/>
</dbReference>
<keyword evidence="1" id="KW-0677">Repeat</keyword>
<evidence type="ECO:0000313" key="6">
    <source>
        <dbReference type="EnsemblMetazoa" id="XP_038073076.1"/>
    </source>
</evidence>
<dbReference type="InterPro" id="IPR000859">
    <property type="entry name" value="CUB_dom"/>
</dbReference>
<evidence type="ECO:0000259" key="4">
    <source>
        <dbReference type="PROSITE" id="PS01180"/>
    </source>
</evidence>
<feature type="disulfide bond" evidence="3">
    <location>
        <begin position="174"/>
        <end position="183"/>
    </location>
</feature>
<dbReference type="SMART" id="SM00181">
    <property type="entry name" value="EGF"/>
    <property type="match status" value="3"/>
</dbReference>
<dbReference type="CDD" id="cd00041">
    <property type="entry name" value="CUB"/>
    <property type="match status" value="4"/>
</dbReference>
<dbReference type="RefSeq" id="XP_038073076.1">
    <property type="nucleotide sequence ID" value="XM_038217148.1"/>
</dbReference>
<dbReference type="OrthoDB" id="6365689at2759"/>
<evidence type="ECO:0000256" key="1">
    <source>
        <dbReference type="ARBA" id="ARBA00022737"/>
    </source>
</evidence>
<keyword evidence="7" id="KW-1185">Reference proteome</keyword>
<dbReference type="PROSITE" id="PS01180">
    <property type="entry name" value="CUB"/>
    <property type="match status" value="3"/>
</dbReference>
<evidence type="ECO:0000256" key="3">
    <source>
        <dbReference type="PROSITE-ProRule" id="PRU00076"/>
    </source>
</evidence>
<dbReference type="PANTHER" id="PTHR24251">
    <property type="entry name" value="OVOCHYMASE-RELATED"/>
    <property type="match status" value="1"/>
</dbReference>
<keyword evidence="3" id="KW-0245">EGF-like domain</keyword>
<evidence type="ECO:0000259" key="5">
    <source>
        <dbReference type="PROSITE" id="PS50026"/>
    </source>
</evidence>
<dbReference type="SMART" id="SM00042">
    <property type="entry name" value="CUB"/>
    <property type="match status" value="4"/>
</dbReference>
<dbReference type="GO" id="GO:0005509">
    <property type="term" value="F:calcium ion binding"/>
    <property type="evidence" value="ECO:0007669"/>
    <property type="project" value="InterPro"/>
</dbReference>
<organism evidence="6 7">
    <name type="scientific">Patiria miniata</name>
    <name type="common">Bat star</name>
    <name type="synonym">Asterina miniata</name>
    <dbReference type="NCBI Taxonomy" id="46514"/>
    <lineage>
        <taxon>Eukaryota</taxon>
        <taxon>Metazoa</taxon>
        <taxon>Echinodermata</taxon>
        <taxon>Eleutherozoa</taxon>
        <taxon>Asterozoa</taxon>
        <taxon>Asteroidea</taxon>
        <taxon>Valvatacea</taxon>
        <taxon>Valvatida</taxon>
        <taxon>Asterinidae</taxon>
        <taxon>Patiria</taxon>
    </lineage>
</organism>
<proteinExistence type="predicted"/>
<dbReference type="GeneID" id="119741400"/>
<dbReference type="SUPFAM" id="SSF57196">
    <property type="entry name" value="EGF/Laminin"/>
    <property type="match status" value="3"/>
</dbReference>
<feature type="domain" description="EGF-like" evidence="5">
    <location>
        <begin position="147"/>
        <end position="184"/>
    </location>
</feature>
<protein>
    <recommendedName>
        <fullName evidence="8">Cubilin</fullName>
    </recommendedName>
</protein>
<feature type="domain" description="EGF-like" evidence="5">
    <location>
        <begin position="543"/>
        <end position="580"/>
    </location>
</feature>
<dbReference type="PROSITE" id="PS01186">
    <property type="entry name" value="EGF_2"/>
    <property type="match status" value="3"/>
</dbReference>
<feature type="domain" description="CUB" evidence="4">
    <location>
        <begin position="296"/>
        <end position="411"/>
    </location>
</feature>
<dbReference type="InterPro" id="IPR035914">
    <property type="entry name" value="Sperma_CUB_dom_sf"/>
</dbReference>
<keyword evidence="2 3" id="KW-1015">Disulfide bond</keyword>
<dbReference type="Proteomes" id="UP000887568">
    <property type="component" value="Unplaced"/>
</dbReference>
<dbReference type="Pfam" id="PF00008">
    <property type="entry name" value="EGF"/>
    <property type="match status" value="3"/>
</dbReference>
<dbReference type="EnsemblMetazoa" id="XM_038217148.1">
    <property type="protein sequence ID" value="XP_038073076.1"/>
    <property type="gene ID" value="LOC119741400"/>
</dbReference>
<comment type="caution">
    <text evidence="3">Lacks conserved residue(s) required for the propagation of feature annotation.</text>
</comment>